<evidence type="ECO:0000259" key="4">
    <source>
        <dbReference type="PROSITE" id="PS50949"/>
    </source>
</evidence>
<dbReference type="PANTHER" id="PTHR43537:SF24">
    <property type="entry name" value="GLUCONATE OPERON TRANSCRIPTIONAL REPRESSOR"/>
    <property type="match status" value="1"/>
</dbReference>
<dbReference type="SMART" id="SM00895">
    <property type="entry name" value="FCD"/>
    <property type="match status" value="1"/>
</dbReference>
<dbReference type="GO" id="GO:0003677">
    <property type="term" value="F:DNA binding"/>
    <property type="evidence" value="ECO:0007669"/>
    <property type="project" value="UniProtKB-KW"/>
</dbReference>
<evidence type="ECO:0000313" key="5">
    <source>
        <dbReference type="EMBL" id="QQB46984.1"/>
    </source>
</evidence>
<dbReference type="Pfam" id="PF00392">
    <property type="entry name" value="GntR"/>
    <property type="match status" value="1"/>
</dbReference>
<dbReference type="GO" id="GO:0003700">
    <property type="term" value="F:DNA-binding transcription factor activity"/>
    <property type="evidence" value="ECO:0007669"/>
    <property type="project" value="InterPro"/>
</dbReference>
<dbReference type="Proteomes" id="UP000596145">
    <property type="component" value="Chromosome"/>
</dbReference>
<protein>
    <submittedName>
        <fullName evidence="5">GntR family transcriptional regulator</fullName>
    </submittedName>
</protein>
<name>A0A7T4EGJ5_9CORY</name>
<dbReference type="SMART" id="SM00345">
    <property type="entry name" value="HTH_GNTR"/>
    <property type="match status" value="1"/>
</dbReference>
<dbReference type="EMBL" id="CP066007">
    <property type="protein sequence ID" value="QQB46984.1"/>
    <property type="molecule type" value="Genomic_DNA"/>
</dbReference>
<sequence length="240" mass="26681">MLFLMTTMADAVVNYVRDAIHDGDMRPGDWYSVIQLAEEMGVSRSPVREGLLRLEEAGLVKFVKNRGFQIFPPSPGNVAEIFAVRLGIEPAAAYRAALHRQSSHLSEVYELLELMQRAADADDEREFFIHDRALHSLFFRMSGSRFGDNVVSRLRDITNILGHTTAHTSRSLQNILDEHRPIIEAIISQDAGEAREEMFSHLTTTGKLLVRQAVVAGGASGTEEVGAIVEKVWAEHVDGL</sequence>
<evidence type="ECO:0000256" key="2">
    <source>
        <dbReference type="ARBA" id="ARBA00023125"/>
    </source>
</evidence>
<evidence type="ECO:0000256" key="1">
    <source>
        <dbReference type="ARBA" id="ARBA00023015"/>
    </source>
</evidence>
<reference evidence="5 6" key="1">
    <citation type="submission" date="2020-12" db="EMBL/GenBank/DDBJ databases">
        <title>FDA dAtabase for Regulatory Grade micrObial Sequences (FDA-ARGOS): Supporting development and validation of Infectious Disease Dx tests.</title>
        <authorList>
            <person name="Sproer C."/>
            <person name="Gronow S."/>
            <person name="Severitt S."/>
            <person name="Schroder I."/>
            <person name="Tallon L."/>
            <person name="Sadzewicz L."/>
            <person name="Zhao X."/>
            <person name="Boylan J."/>
            <person name="Ott S."/>
            <person name="Bowen H."/>
            <person name="Vavikolanu K."/>
            <person name="Mehta A."/>
            <person name="Aluvathingal J."/>
            <person name="Nadendla S."/>
            <person name="Lowell S."/>
            <person name="Myers T."/>
            <person name="Yan Y."/>
            <person name="Sichtig H."/>
        </authorList>
    </citation>
    <scope>NUCLEOTIDE SEQUENCE [LARGE SCALE GENOMIC DNA]</scope>
    <source>
        <strain evidence="5 6">FDAARGOS_1053</strain>
    </source>
</reference>
<keyword evidence="1" id="KW-0805">Transcription regulation</keyword>
<dbReference type="InterPro" id="IPR000524">
    <property type="entry name" value="Tscrpt_reg_HTH_GntR"/>
</dbReference>
<dbReference type="Pfam" id="PF07729">
    <property type="entry name" value="FCD"/>
    <property type="match status" value="1"/>
</dbReference>
<dbReference type="OrthoDB" id="3186208at2"/>
<dbReference type="AlphaFoldDB" id="A0A7T4EGJ5"/>
<dbReference type="PANTHER" id="PTHR43537">
    <property type="entry name" value="TRANSCRIPTIONAL REGULATOR, GNTR FAMILY"/>
    <property type="match status" value="1"/>
</dbReference>
<dbReference type="InterPro" id="IPR036388">
    <property type="entry name" value="WH-like_DNA-bd_sf"/>
</dbReference>
<keyword evidence="3" id="KW-0804">Transcription</keyword>
<dbReference type="InterPro" id="IPR008920">
    <property type="entry name" value="TF_FadR/GntR_C"/>
</dbReference>
<proteinExistence type="predicted"/>
<evidence type="ECO:0000256" key="3">
    <source>
        <dbReference type="ARBA" id="ARBA00023163"/>
    </source>
</evidence>
<dbReference type="SUPFAM" id="SSF48008">
    <property type="entry name" value="GntR ligand-binding domain-like"/>
    <property type="match status" value="1"/>
</dbReference>
<dbReference type="InterPro" id="IPR011711">
    <property type="entry name" value="GntR_C"/>
</dbReference>
<dbReference type="PROSITE" id="PS50949">
    <property type="entry name" value="HTH_GNTR"/>
    <property type="match status" value="1"/>
</dbReference>
<feature type="domain" description="HTH gntR-type" evidence="4">
    <location>
        <begin position="6"/>
        <end position="73"/>
    </location>
</feature>
<dbReference type="Gene3D" id="1.20.120.530">
    <property type="entry name" value="GntR ligand-binding domain-like"/>
    <property type="match status" value="1"/>
</dbReference>
<organism evidence="5 6">
    <name type="scientific">Corynebacterium glucuronolyticum</name>
    <dbReference type="NCBI Taxonomy" id="39791"/>
    <lineage>
        <taxon>Bacteria</taxon>
        <taxon>Bacillati</taxon>
        <taxon>Actinomycetota</taxon>
        <taxon>Actinomycetes</taxon>
        <taxon>Mycobacteriales</taxon>
        <taxon>Corynebacteriaceae</taxon>
        <taxon>Corynebacterium</taxon>
    </lineage>
</organism>
<dbReference type="CDD" id="cd07377">
    <property type="entry name" value="WHTH_GntR"/>
    <property type="match status" value="1"/>
</dbReference>
<dbReference type="InterPro" id="IPR036390">
    <property type="entry name" value="WH_DNA-bd_sf"/>
</dbReference>
<gene>
    <name evidence="5" type="ORF">I6I10_03450</name>
</gene>
<dbReference type="Gene3D" id="1.10.10.10">
    <property type="entry name" value="Winged helix-like DNA-binding domain superfamily/Winged helix DNA-binding domain"/>
    <property type="match status" value="1"/>
</dbReference>
<evidence type="ECO:0000313" key="6">
    <source>
        <dbReference type="Proteomes" id="UP000596145"/>
    </source>
</evidence>
<keyword evidence="2" id="KW-0238">DNA-binding</keyword>
<dbReference type="SUPFAM" id="SSF46785">
    <property type="entry name" value="Winged helix' DNA-binding domain"/>
    <property type="match status" value="1"/>
</dbReference>
<accession>A0A7T4EGJ5</accession>